<evidence type="ECO:0000313" key="1">
    <source>
        <dbReference type="EMBL" id="MCI50418.1"/>
    </source>
</evidence>
<feature type="non-terminal residue" evidence="1">
    <location>
        <position position="1"/>
    </location>
</feature>
<name>A0A392SNF8_9FABA</name>
<reference evidence="1 2" key="1">
    <citation type="journal article" date="2018" name="Front. Plant Sci.">
        <title>Red Clover (Trifolium pratense) and Zigzag Clover (T. medium) - A Picture of Genomic Similarities and Differences.</title>
        <authorList>
            <person name="Dluhosova J."/>
            <person name="Istvanek J."/>
            <person name="Nedelnik J."/>
            <person name="Repkova J."/>
        </authorList>
    </citation>
    <scope>NUCLEOTIDE SEQUENCE [LARGE SCALE GENOMIC DNA]</scope>
    <source>
        <strain evidence="2">cv. 10/8</strain>
        <tissue evidence="1">Leaf</tissue>
    </source>
</reference>
<dbReference type="EMBL" id="LXQA010416390">
    <property type="protein sequence ID" value="MCI50418.1"/>
    <property type="molecule type" value="Genomic_DNA"/>
</dbReference>
<protein>
    <submittedName>
        <fullName evidence="1">Uncharacterized protein</fullName>
    </submittedName>
</protein>
<comment type="caution">
    <text evidence="1">The sequence shown here is derived from an EMBL/GenBank/DDBJ whole genome shotgun (WGS) entry which is preliminary data.</text>
</comment>
<keyword evidence="2" id="KW-1185">Reference proteome</keyword>
<organism evidence="1 2">
    <name type="scientific">Trifolium medium</name>
    <dbReference type="NCBI Taxonomy" id="97028"/>
    <lineage>
        <taxon>Eukaryota</taxon>
        <taxon>Viridiplantae</taxon>
        <taxon>Streptophyta</taxon>
        <taxon>Embryophyta</taxon>
        <taxon>Tracheophyta</taxon>
        <taxon>Spermatophyta</taxon>
        <taxon>Magnoliopsida</taxon>
        <taxon>eudicotyledons</taxon>
        <taxon>Gunneridae</taxon>
        <taxon>Pentapetalae</taxon>
        <taxon>rosids</taxon>
        <taxon>fabids</taxon>
        <taxon>Fabales</taxon>
        <taxon>Fabaceae</taxon>
        <taxon>Papilionoideae</taxon>
        <taxon>50 kb inversion clade</taxon>
        <taxon>NPAAA clade</taxon>
        <taxon>Hologalegina</taxon>
        <taxon>IRL clade</taxon>
        <taxon>Trifolieae</taxon>
        <taxon>Trifolium</taxon>
    </lineage>
</organism>
<accession>A0A392SNF8</accession>
<dbReference type="AlphaFoldDB" id="A0A392SNF8"/>
<proteinExistence type="predicted"/>
<evidence type="ECO:0000313" key="2">
    <source>
        <dbReference type="Proteomes" id="UP000265520"/>
    </source>
</evidence>
<dbReference type="Proteomes" id="UP000265520">
    <property type="component" value="Unassembled WGS sequence"/>
</dbReference>
<sequence>FESDARTTTLTHSIDGRGGSIHRRGGDFGIGSPVWRATALWLIYFSSSFLCNSIDLLSLSVDLRDLLTIGGTRKANP</sequence>